<evidence type="ECO:0000256" key="3">
    <source>
        <dbReference type="ARBA" id="ARBA00011165"/>
    </source>
</evidence>
<proteinExistence type="inferred from homology"/>
<dbReference type="SMART" id="SM00813">
    <property type="entry name" value="Alpha-L-AF_C"/>
    <property type="match status" value="1"/>
</dbReference>
<dbReference type="KEGG" id="salo:EF888_01645"/>
<accession>A0A316GB84</accession>
<dbReference type="SUPFAM" id="SSF51445">
    <property type="entry name" value="(Trans)glycosidases"/>
    <property type="match status" value="1"/>
</dbReference>
<sequence length="502" mass="56761">MEARVTAHAHYAVSEIDPRLYGSFLEHLGRAVYTGIYEPDHPEADEAGMRKDVIDLVRALDTPICRYPGGNFVSAYNWEDGIGPKEDRPTRLDLAWRTSESNQVGIHEFADWAKKANTEMMLAINLGSRGLDEARAFVEYVNHPGGTYWSDLRQKNGQAEPWNCRLWCLGNEMDGPWQVGHKTATEYGRLANETGKAIRGFDKSLELVVCGSSHSDMPTYPQWESTVLNETYDEVDYISLHMYFENYQKNPREYLALSHKLDRYIGTVSGIIDYVKAKKRSKRDVKISFDEWNVWYHERKSDAKRMAEWDWPHAPVLLEDIYNFEDVLQVGCILNTFIRRSDRVRIACIAQLVNVIAPIMTEPGGASWRQTIYHPFQLASLNGRGTALRLDVRSPTYDADIAAGVSWLDIAGVHDADAGTVTFFAVNRSGGEPIEVSLALERFGTPKSVAHTLIQHDDLEARNTRDNPDNVAPRKGEGAKIDGDELTLSLPPYSYSMVRVQL</sequence>
<protein>
    <recommendedName>
        <fullName evidence="4">non-reducing end alpha-L-arabinofuranosidase</fullName>
        <ecNumber evidence="4">3.2.1.55</ecNumber>
    </recommendedName>
</protein>
<evidence type="ECO:0000256" key="2">
    <source>
        <dbReference type="ARBA" id="ARBA00007186"/>
    </source>
</evidence>
<feature type="domain" description="Alpha-L-arabinofuranosidase C-terminal" evidence="9">
    <location>
        <begin position="290"/>
        <end position="494"/>
    </location>
</feature>
<evidence type="ECO:0000256" key="5">
    <source>
        <dbReference type="ARBA" id="ARBA00022801"/>
    </source>
</evidence>
<comment type="similarity">
    <text evidence="2">Belongs to the glycosyl hydrolase 51 family.</text>
</comment>
<comment type="catalytic activity">
    <reaction evidence="1">
        <text>Hydrolysis of terminal non-reducing alpha-L-arabinofuranoside residues in alpha-L-arabinosides.</text>
        <dbReference type="EC" id="3.2.1.55"/>
    </reaction>
</comment>
<evidence type="ECO:0000256" key="7">
    <source>
        <dbReference type="ARBA" id="ARBA00023295"/>
    </source>
</evidence>
<dbReference type="SUPFAM" id="SSF51011">
    <property type="entry name" value="Glycosyl hydrolase domain"/>
    <property type="match status" value="1"/>
</dbReference>
<name>A0A316GB84_9RHOB</name>
<dbReference type="EMBL" id="QGGV01000001">
    <property type="protein sequence ID" value="PWK58229.1"/>
    <property type="molecule type" value="Genomic_DNA"/>
</dbReference>
<evidence type="ECO:0000313" key="10">
    <source>
        <dbReference type="EMBL" id="PWK58229.1"/>
    </source>
</evidence>
<dbReference type="Pfam" id="PF06964">
    <property type="entry name" value="Alpha-L-AF_C"/>
    <property type="match status" value="1"/>
</dbReference>
<gene>
    <name evidence="10" type="ORF">C8D95_10134</name>
</gene>
<keyword evidence="6" id="KW-0119">Carbohydrate metabolism</keyword>
<dbReference type="InterPro" id="IPR017853">
    <property type="entry name" value="GH"/>
</dbReference>
<dbReference type="Pfam" id="PF22848">
    <property type="entry name" value="ASD1_dom"/>
    <property type="match status" value="1"/>
</dbReference>
<dbReference type="InterPro" id="IPR055235">
    <property type="entry name" value="ASD1_cat"/>
</dbReference>
<keyword evidence="5" id="KW-0378">Hydrolase</keyword>
<evidence type="ECO:0000256" key="6">
    <source>
        <dbReference type="ARBA" id="ARBA00023277"/>
    </source>
</evidence>
<dbReference type="Gene3D" id="2.60.40.1180">
    <property type="entry name" value="Golgi alpha-mannosidase II"/>
    <property type="match status" value="1"/>
</dbReference>
<evidence type="ECO:0000256" key="1">
    <source>
        <dbReference type="ARBA" id="ARBA00001462"/>
    </source>
</evidence>
<dbReference type="EC" id="3.2.1.55" evidence="4"/>
<keyword evidence="11" id="KW-1185">Reference proteome</keyword>
<dbReference type="PANTHER" id="PTHR43576">
    <property type="entry name" value="ALPHA-L-ARABINOFURANOSIDASE C-RELATED"/>
    <property type="match status" value="1"/>
</dbReference>
<evidence type="ECO:0000256" key="8">
    <source>
        <dbReference type="SAM" id="MobiDB-lite"/>
    </source>
</evidence>
<evidence type="ECO:0000313" key="11">
    <source>
        <dbReference type="Proteomes" id="UP000245390"/>
    </source>
</evidence>
<organism evidence="10 11">
    <name type="scientific">Silicimonas algicola</name>
    <dbReference type="NCBI Taxonomy" id="1826607"/>
    <lineage>
        <taxon>Bacteria</taxon>
        <taxon>Pseudomonadati</taxon>
        <taxon>Pseudomonadota</taxon>
        <taxon>Alphaproteobacteria</taxon>
        <taxon>Rhodobacterales</taxon>
        <taxon>Paracoccaceae</taxon>
    </lineage>
</organism>
<reference evidence="10 11" key="1">
    <citation type="submission" date="2018-05" db="EMBL/GenBank/DDBJ databases">
        <title>Genomic Encyclopedia of Type Strains, Phase IV (KMG-IV): sequencing the most valuable type-strain genomes for metagenomic binning, comparative biology and taxonomic classification.</title>
        <authorList>
            <person name="Goeker M."/>
        </authorList>
    </citation>
    <scope>NUCLEOTIDE SEQUENCE [LARGE SCALE GENOMIC DNA]</scope>
    <source>
        <strain evidence="10 11">DSM 103371</strain>
    </source>
</reference>
<dbReference type="InterPro" id="IPR013780">
    <property type="entry name" value="Glyco_hydro_b"/>
</dbReference>
<dbReference type="GO" id="GO:0000272">
    <property type="term" value="P:polysaccharide catabolic process"/>
    <property type="evidence" value="ECO:0007669"/>
    <property type="project" value="TreeGrafter"/>
</dbReference>
<evidence type="ECO:0000259" key="9">
    <source>
        <dbReference type="SMART" id="SM00813"/>
    </source>
</evidence>
<dbReference type="PANTHER" id="PTHR43576:SF3">
    <property type="entry name" value="ALPHA-L-ARABINOFURANOSIDASE C"/>
    <property type="match status" value="1"/>
</dbReference>
<feature type="region of interest" description="Disordered" evidence="8">
    <location>
        <begin position="462"/>
        <end position="482"/>
    </location>
</feature>
<comment type="caution">
    <text evidence="10">The sequence shown here is derived from an EMBL/GenBank/DDBJ whole genome shotgun (WGS) entry which is preliminary data.</text>
</comment>
<dbReference type="GO" id="GO:0046373">
    <property type="term" value="P:L-arabinose metabolic process"/>
    <property type="evidence" value="ECO:0007669"/>
    <property type="project" value="InterPro"/>
</dbReference>
<dbReference type="InterPro" id="IPR010720">
    <property type="entry name" value="Alpha-L-AF_C"/>
</dbReference>
<keyword evidence="7" id="KW-0326">Glycosidase</keyword>
<comment type="subunit">
    <text evidence="3">Homohexamer; trimer of dimers.</text>
</comment>
<dbReference type="Proteomes" id="UP000245390">
    <property type="component" value="Unassembled WGS sequence"/>
</dbReference>
<dbReference type="OrthoDB" id="9758333at2"/>
<dbReference type="Gene3D" id="3.20.20.80">
    <property type="entry name" value="Glycosidases"/>
    <property type="match status" value="1"/>
</dbReference>
<evidence type="ECO:0000256" key="4">
    <source>
        <dbReference type="ARBA" id="ARBA00012670"/>
    </source>
</evidence>
<dbReference type="RefSeq" id="WP_109757153.1">
    <property type="nucleotide sequence ID" value="NZ_CP034588.1"/>
</dbReference>
<dbReference type="AlphaFoldDB" id="A0A316GB84"/>
<dbReference type="GO" id="GO:0046556">
    <property type="term" value="F:alpha-L-arabinofuranosidase activity"/>
    <property type="evidence" value="ECO:0007669"/>
    <property type="project" value="UniProtKB-EC"/>
</dbReference>